<dbReference type="InterPro" id="IPR018668">
    <property type="entry name" value="DNA-binding_VF530-like"/>
</dbReference>
<name>A0A222G5A9_9GAMM</name>
<dbReference type="AlphaFoldDB" id="A0A222G5A9"/>
<proteinExistence type="predicted"/>
<feature type="compositionally biased region" description="Low complexity" evidence="1">
    <location>
        <begin position="164"/>
        <end position="178"/>
    </location>
</feature>
<dbReference type="Gene3D" id="1.10.720.30">
    <property type="entry name" value="SAP domain"/>
    <property type="match status" value="1"/>
</dbReference>
<feature type="compositionally biased region" description="Basic and acidic residues" evidence="1">
    <location>
        <begin position="117"/>
        <end position="163"/>
    </location>
</feature>
<sequence length="189" mass="22048">MSQENEQSHNPLHGLKLDTLLNELVTHYGFDILAEYTRINCFKSNPSMASSLKFLRKTEWAREKLERFYLYDFKNLPEAGEDEFEIPPRQRVIPLHIKPKKPKVLVRGEAIIPLSKDSFKETHRSKPEYKKEHKKAYKPEHKRESNHAKSSDKSSYDNTERSSNHSSKNTSNDSSSENKPFDPYADAPR</sequence>
<evidence type="ECO:0000313" key="3">
    <source>
        <dbReference type="Proteomes" id="UP000202259"/>
    </source>
</evidence>
<reference evidence="2 3" key="1">
    <citation type="submission" date="2017-08" db="EMBL/GenBank/DDBJ databases">
        <title>Complete genome of Colwellia sp. NB097-1, a psychrophile bacterium ioslated from Bering Sea.</title>
        <authorList>
            <person name="Chen X."/>
        </authorList>
    </citation>
    <scope>NUCLEOTIDE SEQUENCE [LARGE SCALE GENOMIC DNA]</scope>
    <source>
        <strain evidence="2 3">NB097-1</strain>
    </source>
</reference>
<dbReference type="InterPro" id="IPR036361">
    <property type="entry name" value="SAP_dom_sf"/>
</dbReference>
<dbReference type="EMBL" id="CP020465">
    <property type="protein sequence ID" value="ASP47098.1"/>
    <property type="molecule type" value="Genomic_DNA"/>
</dbReference>
<evidence type="ECO:0000313" key="2">
    <source>
        <dbReference type="EMBL" id="ASP47098.1"/>
    </source>
</evidence>
<organism evidence="2 3">
    <name type="scientific">Cognaticolwellia beringensis</name>
    <dbReference type="NCBI Taxonomy" id="1967665"/>
    <lineage>
        <taxon>Bacteria</taxon>
        <taxon>Pseudomonadati</taxon>
        <taxon>Pseudomonadota</taxon>
        <taxon>Gammaproteobacteria</taxon>
        <taxon>Alteromonadales</taxon>
        <taxon>Colwelliaceae</taxon>
        <taxon>Cognaticolwellia</taxon>
    </lineage>
</organism>
<gene>
    <name evidence="2" type="ORF">B5D82_04525</name>
</gene>
<dbReference type="Proteomes" id="UP000202259">
    <property type="component" value="Chromosome"/>
</dbReference>
<dbReference type="GO" id="GO:0003677">
    <property type="term" value="F:DNA binding"/>
    <property type="evidence" value="ECO:0007669"/>
    <property type="project" value="InterPro"/>
</dbReference>
<protein>
    <submittedName>
        <fullName evidence="2">DUF2132 domain-containing protein</fullName>
    </submittedName>
</protein>
<accession>A0A222G5A9</accession>
<keyword evidence="3" id="KW-1185">Reference proteome</keyword>
<dbReference type="KEGG" id="cber:B5D82_04525"/>
<dbReference type="RefSeq" id="WP_081149571.1">
    <property type="nucleotide sequence ID" value="NZ_CP020465.1"/>
</dbReference>
<dbReference type="OrthoDB" id="9806870at2"/>
<feature type="region of interest" description="Disordered" evidence="1">
    <location>
        <begin position="117"/>
        <end position="189"/>
    </location>
</feature>
<evidence type="ECO:0000256" key="1">
    <source>
        <dbReference type="SAM" id="MobiDB-lite"/>
    </source>
</evidence>
<dbReference type="Pfam" id="PF09905">
    <property type="entry name" value="VF530"/>
    <property type="match status" value="1"/>
</dbReference>